<dbReference type="InterPro" id="IPR000863">
    <property type="entry name" value="Sulfotransferase_dom"/>
</dbReference>
<evidence type="ECO:0000256" key="1">
    <source>
        <dbReference type="ARBA" id="ARBA00005771"/>
    </source>
</evidence>
<dbReference type="AlphaFoldDB" id="A0A210PIQ1"/>
<organism evidence="4 5">
    <name type="scientific">Mizuhopecten yessoensis</name>
    <name type="common">Japanese scallop</name>
    <name type="synonym">Patinopecten yessoensis</name>
    <dbReference type="NCBI Taxonomy" id="6573"/>
    <lineage>
        <taxon>Eukaryota</taxon>
        <taxon>Metazoa</taxon>
        <taxon>Spiralia</taxon>
        <taxon>Lophotrochozoa</taxon>
        <taxon>Mollusca</taxon>
        <taxon>Bivalvia</taxon>
        <taxon>Autobranchia</taxon>
        <taxon>Pteriomorphia</taxon>
        <taxon>Pectinida</taxon>
        <taxon>Pectinoidea</taxon>
        <taxon>Pectinidae</taxon>
        <taxon>Mizuhopecten</taxon>
    </lineage>
</organism>
<evidence type="ECO:0000313" key="4">
    <source>
        <dbReference type="EMBL" id="OWF36359.1"/>
    </source>
</evidence>
<dbReference type="PANTHER" id="PTHR11783">
    <property type="entry name" value="SULFOTRANSFERASE SULT"/>
    <property type="match status" value="1"/>
</dbReference>
<dbReference type="Pfam" id="PF00685">
    <property type="entry name" value="Sulfotransfer_1"/>
    <property type="match status" value="1"/>
</dbReference>
<name>A0A210PIQ1_MIZYE</name>
<comment type="similarity">
    <text evidence="1">Belongs to the sulfotransferase 1 family.</text>
</comment>
<dbReference type="Proteomes" id="UP000242188">
    <property type="component" value="Unassembled WGS sequence"/>
</dbReference>
<keyword evidence="5" id="KW-1185">Reference proteome</keyword>
<sequence length="303" mass="34862">MAENTGNGLGEILEIRDKSGNTMSVFKYGEDVIPLNKGLLDFVLPQEHMLRLGDMEARDDDIMICAHTKAGTHWIWEIIMMLTRGSTVYAAGPKEHAMLEFRSAEKLDALDSPRIFNTHLRLSNLPKKLVERKCKIVFLVRNPKDTAVSLYNHMSAKGSAFAYKGSFDDFLSLFMSDIFPHNAWPGYMTGWETDFALNPDVPRHIIYYEDLKQNPVHEVRMLASYLNVTCTDSFIGEIVDKCSFDNLKNGKTDSPDTTKWKFMYRKGEVGDWKNWFTVAQNEAFDKYITKETEKSNFKFKYTL</sequence>
<proteinExistence type="inferred from homology"/>
<dbReference type="Gene3D" id="3.40.50.300">
    <property type="entry name" value="P-loop containing nucleotide triphosphate hydrolases"/>
    <property type="match status" value="1"/>
</dbReference>
<dbReference type="OrthoDB" id="6341251at2759"/>
<evidence type="ECO:0000259" key="3">
    <source>
        <dbReference type="Pfam" id="PF00685"/>
    </source>
</evidence>
<reference evidence="4 5" key="1">
    <citation type="journal article" date="2017" name="Nat. Ecol. Evol.">
        <title>Scallop genome provides insights into evolution of bilaterian karyotype and development.</title>
        <authorList>
            <person name="Wang S."/>
            <person name="Zhang J."/>
            <person name="Jiao W."/>
            <person name="Li J."/>
            <person name="Xun X."/>
            <person name="Sun Y."/>
            <person name="Guo X."/>
            <person name="Huan P."/>
            <person name="Dong B."/>
            <person name="Zhang L."/>
            <person name="Hu X."/>
            <person name="Sun X."/>
            <person name="Wang J."/>
            <person name="Zhao C."/>
            <person name="Wang Y."/>
            <person name="Wang D."/>
            <person name="Huang X."/>
            <person name="Wang R."/>
            <person name="Lv J."/>
            <person name="Li Y."/>
            <person name="Zhang Z."/>
            <person name="Liu B."/>
            <person name="Lu W."/>
            <person name="Hui Y."/>
            <person name="Liang J."/>
            <person name="Zhou Z."/>
            <person name="Hou R."/>
            <person name="Li X."/>
            <person name="Liu Y."/>
            <person name="Li H."/>
            <person name="Ning X."/>
            <person name="Lin Y."/>
            <person name="Zhao L."/>
            <person name="Xing Q."/>
            <person name="Dou J."/>
            <person name="Li Y."/>
            <person name="Mao J."/>
            <person name="Guo H."/>
            <person name="Dou H."/>
            <person name="Li T."/>
            <person name="Mu C."/>
            <person name="Jiang W."/>
            <person name="Fu Q."/>
            <person name="Fu X."/>
            <person name="Miao Y."/>
            <person name="Liu J."/>
            <person name="Yu Q."/>
            <person name="Li R."/>
            <person name="Liao H."/>
            <person name="Li X."/>
            <person name="Kong Y."/>
            <person name="Jiang Z."/>
            <person name="Chourrout D."/>
            <person name="Li R."/>
            <person name="Bao Z."/>
        </authorList>
    </citation>
    <scope>NUCLEOTIDE SEQUENCE [LARGE SCALE GENOMIC DNA]</scope>
    <source>
        <strain evidence="4 5">PY_sf001</strain>
    </source>
</reference>
<dbReference type="EMBL" id="NEDP02076632">
    <property type="protein sequence ID" value="OWF36359.1"/>
    <property type="molecule type" value="Genomic_DNA"/>
</dbReference>
<dbReference type="SUPFAM" id="SSF52540">
    <property type="entry name" value="P-loop containing nucleoside triphosphate hydrolases"/>
    <property type="match status" value="1"/>
</dbReference>
<keyword evidence="2 4" id="KW-0808">Transferase</keyword>
<comment type="caution">
    <text evidence="4">The sequence shown here is derived from an EMBL/GenBank/DDBJ whole genome shotgun (WGS) entry which is preliminary data.</text>
</comment>
<evidence type="ECO:0000256" key="2">
    <source>
        <dbReference type="ARBA" id="ARBA00022679"/>
    </source>
</evidence>
<dbReference type="GO" id="GO:0008146">
    <property type="term" value="F:sulfotransferase activity"/>
    <property type="evidence" value="ECO:0007669"/>
    <property type="project" value="InterPro"/>
</dbReference>
<dbReference type="InterPro" id="IPR027417">
    <property type="entry name" value="P-loop_NTPase"/>
</dbReference>
<gene>
    <name evidence="4" type="ORF">KP79_PYT17978</name>
</gene>
<protein>
    <submittedName>
        <fullName evidence="4">Estrogen sulfotransferase</fullName>
    </submittedName>
</protein>
<accession>A0A210PIQ1</accession>
<evidence type="ECO:0000313" key="5">
    <source>
        <dbReference type="Proteomes" id="UP000242188"/>
    </source>
</evidence>
<feature type="domain" description="Sulfotransferase" evidence="3">
    <location>
        <begin position="59"/>
        <end position="294"/>
    </location>
</feature>